<feature type="compositionally biased region" description="Basic residues" evidence="1">
    <location>
        <begin position="145"/>
        <end position="159"/>
    </location>
</feature>
<evidence type="ECO:0000313" key="2">
    <source>
        <dbReference type="EMBL" id="CAG7732990.1"/>
    </source>
</evidence>
<reference evidence="2" key="1">
    <citation type="submission" date="2021-06" db="EMBL/GenBank/DDBJ databases">
        <authorList>
            <person name="Hodson N. C."/>
            <person name="Mongue J. A."/>
            <person name="Jaron S. K."/>
        </authorList>
    </citation>
    <scope>NUCLEOTIDE SEQUENCE</scope>
</reference>
<feature type="region of interest" description="Disordered" evidence="1">
    <location>
        <begin position="1"/>
        <end position="49"/>
    </location>
</feature>
<dbReference type="EMBL" id="CAJVCH010241147">
    <property type="protein sequence ID" value="CAG7732990.1"/>
    <property type="molecule type" value="Genomic_DNA"/>
</dbReference>
<feature type="region of interest" description="Disordered" evidence="1">
    <location>
        <begin position="552"/>
        <end position="605"/>
    </location>
</feature>
<organism evidence="2 3">
    <name type="scientific">Allacma fusca</name>
    <dbReference type="NCBI Taxonomy" id="39272"/>
    <lineage>
        <taxon>Eukaryota</taxon>
        <taxon>Metazoa</taxon>
        <taxon>Ecdysozoa</taxon>
        <taxon>Arthropoda</taxon>
        <taxon>Hexapoda</taxon>
        <taxon>Collembola</taxon>
        <taxon>Symphypleona</taxon>
        <taxon>Sminthuridae</taxon>
        <taxon>Allacma</taxon>
    </lineage>
</organism>
<name>A0A8J2K4Y2_9HEXA</name>
<dbReference type="AlphaFoldDB" id="A0A8J2K4Y2"/>
<feature type="compositionally biased region" description="Polar residues" evidence="1">
    <location>
        <begin position="19"/>
        <end position="28"/>
    </location>
</feature>
<feature type="region of interest" description="Disordered" evidence="1">
    <location>
        <begin position="458"/>
        <end position="487"/>
    </location>
</feature>
<dbReference type="Proteomes" id="UP000708208">
    <property type="component" value="Unassembled WGS sequence"/>
</dbReference>
<protein>
    <submittedName>
        <fullName evidence="2">Uncharacterized protein</fullName>
    </submittedName>
</protein>
<feature type="compositionally biased region" description="Polar residues" evidence="1">
    <location>
        <begin position="552"/>
        <end position="563"/>
    </location>
</feature>
<evidence type="ECO:0000256" key="1">
    <source>
        <dbReference type="SAM" id="MobiDB-lite"/>
    </source>
</evidence>
<evidence type="ECO:0000313" key="3">
    <source>
        <dbReference type="Proteomes" id="UP000708208"/>
    </source>
</evidence>
<sequence length="605" mass="66282">MNNRSPFDRNLAGILGGTAATSPATKPTLSPALGGRVRPGHTAKVSGTAGNLAGSIRTTRAKAPAETTQQPELPKIKVTEQPRPQRSVTVAVHNNKPAPYVTKQQSTTAGPSNGLRRGTPLLPLRQTHIYAKLGKGLPSMVHKTPPNKHHGHTRGHSRKPVSSMNVILPPPNVHSATGSVMDSQMFPRSSVLPSHTRPSEFSTFNVEVQPINGAFKETTLPGEKVLSMNNNPIGTGSSSKTHITDQKKETSVFDDTMGIPNITEKAYTRVMMDTFPTSTQDNKEVRELCDSVQDEKDASANNGKVQTSSKDNKVVSELCESNQHEEDICANAPTLTQDNQVVRELCEGNQHEEDIWANVPTVTQCKEEVIELCDINQYEEDRCAPAAGLEPLNVEECSSDGEIRDDNNEGNLYLADSIFATTVAKERIKERIKTPEQISKYLENLWRTEVVTTTDHVKHPHTAPVTAKHSSSAFTKIPGKPTQDNDDDCKPCGNSASHTLLTELAFLHRLKKLAVSKNIDSSYPTKPQTAVPLLPTVTETDLLKAAFKESCKNLSPRSNSEQGISAERKPSMTAFHEVDEDFNAENRLKFRKNSKDDLSRSKENS</sequence>
<proteinExistence type="predicted"/>
<feature type="compositionally biased region" description="Basic and acidic residues" evidence="1">
    <location>
        <begin position="584"/>
        <end position="605"/>
    </location>
</feature>
<comment type="caution">
    <text evidence="2">The sequence shown here is derived from an EMBL/GenBank/DDBJ whole genome shotgun (WGS) entry which is preliminary data.</text>
</comment>
<keyword evidence="3" id="KW-1185">Reference proteome</keyword>
<accession>A0A8J2K4Y2</accession>
<gene>
    <name evidence="2" type="ORF">AFUS01_LOCUS21465</name>
</gene>
<feature type="region of interest" description="Disordered" evidence="1">
    <location>
        <begin position="137"/>
        <end position="161"/>
    </location>
</feature>